<dbReference type="EMBL" id="CP021130">
    <property type="protein sequence ID" value="AWR86321.1"/>
    <property type="molecule type" value="Genomic_DNA"/>
</dbReference>
<accession>A0ABM6WHE2</accession>
<evidence type="ECO:0000313" key="3">
    <source>
        <dbReference type="Proteomes" id="UP000263013"/>
    </source>
</evidence>
<keyword evidence="1" id="KW-1133">Transmembrane helix</keyword>
<protein>
    <submittedName>
        <fullName evidence="2">Uncharacterized protein</fullName>
    </submittedName>
</protein>
<keyword evidence="1" id="KW-0812">Transmembrane</keyword>
<dbReference type="Proteomes" id="UP000263013">
    <property type="component" value="Chromosome"/>
</dbReference>
<proteinExistence type="predicted"/>
<gene>
    <name evidence="2" type="ORF">Mtai_v1c10780</name>
</gene>
<feature type="transmembrane region" description="Helical" evidence="1">
    <location>
        <begin position="55"/>
        <end position="78"/>
    </location>
</feature>
<organism evidence="2 3">
    <name type="scientific">Meiothermus taiwanensis WR-220</name>
    <dbReference type="NCBI Taxonomy" id="1339250"/>
    <lineage>
        <taxon>Bacteria</taxon>
        <taxon>Thermotogati</taxon>
        <taxon>Deinococcota</taxon>
        <taxon>Deinococci</taxon>
        <taxon>Thermales</taxon>
        <taxon>Thermaceae</taxon>
        <taxon>Meiothermus</taxon>
    </lineage>
</organism>
<dbReference type="RefSeq" id="WP_131455725.1">
    <property type="nucleotide sequence ID" value="NZ_CP021130.1"/>
</dbReference>
<keyword evidence="3" id="KW-1185">Reference proteome</keyword>
<evidence type="ECO:0000313" key="2">
    <source>
        <dbReference type="EMBL" id="AWR86321.1"/>
    </source>
</evidence>
<keyword evidence="1" id="KW-0472">Membrane</keyword>
<reference evidence="2 3" key="1">
    <citation type="submission" date="2017-05" db="EMBL/GenBank/DDBJ databases">
        <title>Complete genome sequence of Meiothermus taiwanensis WR-220.</title>
        <authorList>
            <person name="Wu W.-L."/>
            <person name="Lo W.-S."/>
            <person name="Kuo C.-H."/>
            <person name="Wu S.-H."/>
        </authorList>
    </citation>
    <scope>NUCLEOTIDE SEQUENCE [LARGE SCALE GENOMIC DNA]</scope>
    <source>
        <strain evidence="2 3">WR-220</strain>
    </source>
</reference>
<evidence type="ECO:0000256" key="1">
    <source>
        <dbReference type="SAM" id="Phobius"/>
    </source>
</evidence>
<name>A0ABM6WHE2_9DEIN</name>
<sequence>MVDLEFGPKKALLPQLCLWLNQAFTLCIDLNNDMLYTYRMSLKRTSPKNRLAKELLLDIATGVAAALLLVLFICLVPTF</sequence>